<evidence type="ECO:0000313" key="3">
    <source>
        <dbReference type="Proteomes" id="UP000234855"/>
    </source>
</evidence>
<accession>A0A2N5IQM1</accession>
<protein>
    <submittedName>
        <fullName evidence="2">Uncharacterized protein</fullName>
    </submittedName>
</protein>
<dbReference type="EMBL" id="NMWV01000024">
    <property type="protein sequence ID" value="PLS24258.1"/>
    <property type="molecule type" value="Genomic_DNA"/>
</dbReference>
<evidence type="ECO:0000256" key="1">
    <source>
        <dbReference type="SAM" id="MobiDB-lite"/>
    </source>
</evidence>
<proteinExistence type="predicted"/>
<feature type="region of interest" description="Disordered" evidence="1">
    <location>
        <begin position="1"/>
        <end position="25"/>
    </location>
</feature>
<organism evidence="2 3">
    <name type="scientific">Bifidobacterium imperatoris</name>
    <dbReference type="NCBI Taxonomy" id="2020965"/>
    <lineage>
        <taxon>Bacteria</taxon>
        <taxon>Bacillati</taxon>
        <taxon>Actinomycetota</taxon>
        <taxon>Actinomycetes</taxon>
        <taxon>Bifidobacteriales</taxon>
        <taxon>Bifidobacteriaceae</taxon>
        <taxon>Bifidobacterium</taxon>
    </lineage>
</organism>
<name>A0A2N5IQM1_9BIFI</name>
<dbReference type="AlphaFoldDB" id="A0A2N5IQM1"/>
<evidence type="ECO:0000313" key="2">
    <source>
        <dbReference type="EMBL" id="PLS24258.1"/>
    </source>
</evidence>
<gene>
    <name evidence="2" type="ORF">Tam1G_1667</name>
</gene>
<dbReference type="Proteomes" id="UP000234855">
    <property type="component" value="Unassembled WGS sequence"/>
</dbReference>
<comment type="caution">
    <text evidence="2">The sequence shown here is derived from an EMBL/GenBank/DDBJ whole genome shotgun (WGS) entry which is preliminary data.</text>
</comment>
<sequence>MSTNVDTGGKFPRGPRVSGGQAPVGGADATGGFAARARNITGELPYKMVKTVGIIGLAGLFNFATKCRELPYKKIMYGNAPCAWSG</sequence>
<reference evidence="2 3" key="1">
    <citation type="submission" date="2017-07" db="EMBL/GenBank/DDBJ databases">
        <title>Bifidobacterium novel species.</title>
        <authorList>
            <person name="Lugli G.A."/>
            <person name="Milani C."/>
            <person name="Duranti S."/>
            <person name="Mangifesta M."/>
        </authorList>
    </citation>
    <scope>NUCLEOTIDE SEQUENCE [LARGE SCALE GENOMIC DNA]</scope>
    <source>
        <strain evidence="2 3">45</strain>
    </source>
</reference>